<dbReference type="InterPro" id="IPR037277">
    <property type="entry name" value="Granulin_sf"/>
</dbReference>
<dbReference type="AlphaFoldDB" id="A0AAD9R4U6"/>
<evidence type="ECO:0000256" key="1">
    <source>
        <dbReference type="ARBA" id="ARBA00023157"/>
    </source>
</evidence>
<dbReference type="Gene3D" id="3.40.50.1110">
    <property type="entry name" value="SGNH hydrolase"/>
    <property type="match status" value="1"/>
</dbReference>
<sequence>MNAENISTAMAAKRICKSGPPMAKTPGKFNCLVIGDFISKGYTPWLARNLSETFQIQHSPWGDYGGGALDTKYGLQCLEVFLSTVMLEPIFPDVIVFNFGLHDLNYDGKWPEEYTTPVEYEKNLRTIKLLLLSTGAKVGFLLTTPVPYEDALDDRIRMYNRIATHVMKEQPTVETADLYDWVIVGCERNCFEFDKDLRPHFTNEGYKYISAKVKQLILSLTKGYYSNRHKEEIDTAQQLNVFNLQWSPRKPSVRCKDAFGQVVKVCPHNSTCFDVWSSTGQGCCLLPHAISCGNGMHCCPADYRCDENCASRKKCLLEKLMTL</sequence>
<evidence type="ECO:0000313" key="3">
    <source>
        <dbReference type="EMBL" id="KAK2573087.1"/>
    </source>
</evidence>
<evidence type="ECO:0000313" key="4">
    <source>
        <dbReference type="Proteomes" id="UP001249851"/>
    </source>
</evidence>
<keyword evidence="4" id="KW-1185">Reference proteome</keyword>
<dbReference type="CDD" id="cd00229">
    <property type="entry name" value="SGNH_hydrolase"/>
    <property type="match status" value="1"/>
</dbReference>
<protein>
    <recommendedName>
        <fullName evidence="2">Granulins domain-containing protein</fullName>
    </recommendedName>
</protein>
<proteinExistence type="predicted"/>
<dbReference type="InterPro" id="IPR036514">
    <property type="entry name" value="SGNH_hydro_sf"/>
</dbReference>
<accession>A0AAD9R4U6</accession>
<dbReference type="SUPFAM" id="SSF52266">
    <property type="entry name" value="SGNH hydrolase"/>
    <property type="match status" value="1"/>
</dbReference>
<dbReference type="Gene3D" id="2.10.25.160">
    <property type="entry name" value="Granulin"/>
    <property type="match status" value="1"/>
</dbReference>
<gene>
    <name evidence="3" type="ORF">P5673_002122</name>
</gene>
<keyword evidence="1" id="KW-1015">Disulfide bond</keyword>
<reference evidence="3" key="2">
    <citation type="journal article" date="2023" name="Science">
        <title>Genomic signatures of disease resistance in endangered staghorn corals.</title>
        <authorList>
            <person name="Vollmer S.V."/>
            <person name="Selwyn J.D."/>
            <person name="Despard B.A."/>
            <person name="Roesel C.L."/>
        </authorList>
    </citation>
    <scope>NUCLEOTIDE SEQUENCE</scope>
    <source>
        <strain evidence="3">K2</strain>
    </source>
</reference>
<organism evidence="3 4">
    <name type="scientific">Acropora cervicornis</name>
    <name type="common">Staghorn coral</name>
    <dbReference type="NCBI Taxonomy" id="6130"/>
    <lineage>
        <taxon>Eukaryota</taxon>
        <taxon>Metazoa</taxon>
        <taxon>Cnidaria</taxon>
        <taxon>Anthozoa</taxon>
        <taxon>Hexacorallia</taxon>
        <taxon>Scleractinia</taxon>
        <taxon>Astrocoeniina</taxon>
        <taxon>Acroporidae</taxon>
        <taxon>Acropora</taxon>
    </lineage>
</organism>
<dbReference type="Proteomes" id="UP001249851">
    <property type="component" value="Unassembled WGS sequence"/>
</dbReference>
<dbReference type="EMBL" id="JARQWQ010000003">
    <property type="protein sequence ID" value="KAK2573087.1"/>
    <property type="molecule type" value="Genomic_DNA"/>
</dbReference>
<reference evidence="3" key="1">
    <citation type="journal article" date="2023" name="G3 (Bethesda)">
        <title>Whole genome assembly and annotation of the endangered Caribbean coral Acropora cervicornis.</title>
        <authorList>
            <person name="Selwyn J.D."/>
            <person name="Vollmer S.V."/>
        </authorList>
    </citation>
    <scope>NUCLEOTIDE SEQUENCE</scope>
    <source>
        <strain evidence="3">K2</strain>
    </source>
</reference>
<dbReference type="InterPro" id="IPR000118">
    <property type="entry name" value="Granulin"/>
</dbReference>
<comment type="caution">
    <text evidence="3">The sequence shown here is derived from an EMBL/GenBank/DDBJ whole genome shotgun (WGS) entry which is preliminary data.</text>
</comment>
<dbReference type="Pfam" id="PF00396">
    <property type="entry name" value="Granulin"/>
    <property type="match status" value="1"/>
</dbReference>
<name>A0AAD9R4U6_ACRCE</name>
<dbReference type="SMART" id="SM00277">
    <property type="entry name" value="GRAN"/>
    <property type="match status" value="1"/>
</dbReference>
<feature type="domain" description="Granulins" evidence="2">
    <location>
        <begin position="261"/>
        <end position="315"/>
    </location>
</feature>
<evidence type="ECO:0000259" key="2">
    <source>
        <dbReference type="SMART" id="SM00277"/>
    </source>
</evidence>